<dbReference type="InterPro" id="IPR027417">
    <property type="entry name" value="P-loop_NTPase"/>
</dbReference>
<dbReference type="PANTHER" id="PTHR35807:SF1">
    <property type="entry name" value="TRANSCRIPTIONAL REGULATOR REDD"/>
    <property type="match status" value="1"/>
</dbReference>
<feature type="domain" description="OmpR/PhoB-type" evidence="6">
    <location>
        <begin position="1"/>
        <end position="102"/>
    </location>
</feature>
<dbReference type="EMBL" id="BAAAUV010000008">
    <property type="protein sequence ID" value="GAA3215838.1"/>
    <property type="molecule type" value="Genomic_DNA"/>
</dbReference>
<dbReference type="InterPro" id="IPR041664">
    <property type="entry name" value="AAA_16"/>
</dbReference>
<comment type="caution">
    <text evidence="7">The sequence shown here is derived from an EMBL/GenBank/DDBJ whole genome shotgun (WGS) entry which is preliminary data.</text>
</comment>
<dbReference type="CDD" id="cd15831">
    <property type="entry name" value="BTAD"/>
    <property type="match status" value="1"/>
</dbReference>
<dbReference type="Gene3D" id="3.40.50.300">
    <property type="entry name" value="P-loop containing nucleotide triphosphate hydrolases"/>
    <property type="match status" value="1"/>
</dbReference>
<dbReference type="InterPro" id="IPR005158">
    <property type="entry name" value="BTAD"/>
</dbReference>
<evidence type="ECO:0000256" key="3">
    <source>
        <dbReference type="ARBA" id="ARBA00023125"/>
    </source>
</evidence>
<dbReference type="InterPro" id="IPR016032">
    <property type="entry name" value="Sig_transdc_resp-reg_C-effctor"/>
</dbReference>
<name>A0ABP6QAK5_9ACTN</name>
<dbReference type="PANTHER" id="PTHR35807">
    <property type="entry name" value="TRANSCRIPTIONAL REGULATOR REDD-RELATED"/>
    <property type="match status" value="1"/>
</dbReference>
<gene>
    <name evidence="7" type="ORF">GCM10010468_37520</name>
</gene>
<dbReference type="SUPFAM" id="SSF52540">
    <property type="entry name" value="P-loop containing nucleoside triphosphate hydrolases"/>
    <property type="match status" value="1"/>
</dbReference>
<keyword evidence="8" id="KW-1185">Reference proteome</keyword>
<dbReference type="Gene3D" id="1.10.10.10">
    <property type="entry name" value="Winged helix-like DNA-binding domain superfamily/Winged helix DNA-binding domain"/>
    <property type="match status" value="1"/>
</dbReference>
<evidence type="ECO:0000313" key="7">
    <source>
        <dbReference type="EMBL" id="GAA3215838.1"/>
    </source>
</evidence>
<dbReference type="PROSITE" id="PS51755">
    <property type="entry name" value="OMPR_PHOB"/>
    <property type="match status" value="1"/>
</dbReference>
<dbReference type="Proteomes" id="UP001501237">
    <property type="component" value="Unassembled WGS sequence"/>
</dbReference>
<dbReference type="InterPro" id="IPR051677">
    <property type="entry name" value="AfsR-DnrI-RedD_regulator"/>
</dbReference>
<dbReference type="SMART" id="SM00862">
    <property type="entry name" value="Trans_reg_C"/>
    <property type="match status" value="1"/>
</dbReference>
<dbReference type="SUPFAM" id="SSF48452">
    <property type="entry name" value="TPR-like"/>
    <property type="match status" value="1"/>
</dbReference>
<dbReference type="Pfam" id="PF13191">
    <property type="entry name" value="AAA_16"/>
    <property type="match status" value="1"/>
</dbReference>
<dbReference type="InterPro" id="IPR011990">
    <property type="entry name" value="TPR-like_helical_dom_sf"/>
</dbReference>
<evidence type="ECO:0000256" key="5">
    <source>
        <dbReference type="PROSITE-ProRule" id="PRU01091"/>
    </source>
</evidence>
<dbReference type="InterPro" id="IPR036388">
    <property type="entry name" value="WH-like_DNA-bd_sf"/>
</dbReference>
<dbReference type="Gene3D" id="1.25.40.10">
    <property type="entry name" value="Tetratricopeptide repeat domain"/>
    <property type="match status" value="2"/>
</dbReference>
<protein>
    <submittedName>
        <fullName evidence="7">BTAD domain-containing putative transcriptional regulator</fullName>
    </submittedName>
</protein>
<proteinExistence type="inferred from homology"/>
<evidence type="ECO:0000256" key="2">
    <source>
        <dbReference type="ARBA" id="ARBA00023015"/>
    </source>
</evidence>
<dbReference type="InterPro" id="IPR001867">
    <property type="entry name" value="OmpR/PhoB-type_DNA-bd"/>
</dbReference>
<dbReference type="RefSeq" id="WP_344829713.1">
    <property type="nucleotide sequence ID" value="NZ_BAAAUV010000008.1"/>
</dbReference>
<evidence type="ECO:0000259" key="6">
    <source>
        <dbReference type="PROSITE" id="PS51755"/>
    </source>
</evidence>
<dbReference type="SMART" id="SM01043">
    <property type="entry name" value="BTAD"/>
    <property type="match status" value="1"/>
</dbReference>
<dbReference type="Pfam" id="PF03704">
    <property type="entry name" value="BTAD"/>
    <property type="match status" value="1"/>
</dbReference>
<dbReference type="Pfam" id="PF00486">
    <property type="entry name" value="Trans_reg_C"/>
    <property type="match status" value="1"/>
</dbReference>
<reference evidence="8" key="1">
    <citation type="journal article" date="2019" name="Int. J. Syst. Evol. Microbiol.">
        <title>The Global Catalogue of Microorganisms (GCM) 10K type strain sequencing project: providing services to taxonomists for standard genome sequencing and annotation.</title>
        <authorList>
            <consortium name="The Broad Institute Genomics Platform"/>
            <consortium name="The Broad Institute Genome Sequencing Center for Infectious Disease"/>
            <person name="Wu L."/>
            <person name="Ma J."/>
        </authorList>
    </citation>
    <scope>NUCLEOTIDE SEQUENCE [LARGE SCALE GENOMIC DNA]</scope>
    <source>
        <strain evidence="8">JCM 9377</strain>
    </source>
</reference>
<dbReference type="SUPFAM" id="SSF46894">
    <property type="entry name" value="C-terminal effector domain of the bipartite response regulators"/>
    <property type="match status" value="1"/>
</dbReference>
<keyword evidence="4" id="KW-0804">Transcription</keyword>
<keyword evidence="2" id="KW-0805">Transcription regulation</keyword>
<evidence type="ECO:0000313" key="8">
    <source>
        <dbReference type="Proteomes" id="UP001501237"/>
    </source>
</evidence>
<comment type="similarity">
    <text evidence="1">Belongs to the AfsR/DnrI/RedD regulatory family.</text>
</comment>
<evidence type="ECO:0000256" key="1">
    <source>
        <dbReference type="ARBA" id="ARBA00005820"/>
    </source>
</evidence>
<accession>A0ABP6QAK5</accession>
<sequence length="1081" mass="116631">MEADLAFRLFGPVEVASLGDRTTALTTPKQRAVLTLLALEPGQVVPVDRLVDELWADEAPASATGTLQAYVSQLRRLLEPGRAPRTPPSVLVTRDPGYLLAVAPERVDLVRFASLAEQGAHELAAGGLERADLVLGEALGLWRGEPLAEFAGQAFAQPVIARCVEQRAVALEHRYQARLALGRAAESVGELERHVAAHPYRERLWGLLVLALYRSGRQADALGALRRVRELLDTELGLEPGPELRRLEAQVFAQSRDLDLGDPAGVPAAEPVLPARTLVGRAVQLDRIAGRLAAARRGEGGVVLVAGEGGIGKSRLVQAAAEEAGAAGTTVAWGRCADDIGAPPFWPWQQVLRALGRAGALAADPGGSLFDLHARAVEALTDRDEPLLVVLEDLHWADAASLRLLAFAAGALGRAPVVLLATLRRPEPAGDPEQLAATLGVLAREHSMDRIDLPPFTREQVVDFLGGRDASAAGELHEKSGGNPFFLGELVRLLHSEHRLEGVPDGVREVIDRRVARLPEPTRHLLRCTAVLGREVSFDTLAGLGGLPGEEVLEWLEPAVAAGMLNELSDGLAYRFSHPLVRDALYAQLSRVDKARTHLRAGLTLEAMSSFEGAGRLPALARHFGLASRVGGAAKAVEYAVLAARQAAAQHAYDEAVGYWEKALTALGPADPGRRCGLLVGLGGALRDASDTRRARTVLREAITDARRLGDHETLLEAVSILGGVTTWNWTPYGQVDEELVAVLRELLAEDLPPGRRCVLLGTLAAELNYSDRRDEAEKLLFEAQAIARSLDDPMLLVQSLNVYIRVFWRPERMERLMAAVREMLGVPGLPPGPAAIAHVHRMGLRLRLGDVEGFERDLLRASQLAAEARSPELALMARISEAPMRLMQGRWEEVRAIVKETRRIYERASLPGLFPAMLMMQSQIPGHSPDLIEMLVAEAESAGEDPLRPVTVLAVLEAGDERRARELITRWGSAVPDDWTTGIRRVVWGRVAARIGIPDPRALYEQLLPTADLLTAFGAGVLSYGSTRLTLAELARRIGDLDAARSHAAAAHEIHTRLGLAHSASLSGRLLSEVGVTLDS</sequence>
<keyword evidence="3 5" id="KW-0238">DNA-binding</keyword>
<organism evidence="7 8">
    <name type="scientific">Actinocorallia longicatena</name>
    <dbReference type="NCBI Taxonomy" id="111803"/>
    <lineage>
        <taxon>Bacteria</taxon>
        <taxon>Bacillati</taxon>
        <taxon>Actinomycetota</taxon>
        <taxon>Actinomycetes</taxon>
        <taxon>Streptosporangiales</taxon>
        <taxon>Thermomonosporaceae</taxon>
        <taxon>Actinocorallia</taxon>
    </lineage>
</organism>
<evidence type="ECO:0000256" key="4">
    <source>
        <dbReference type="ARBA" id="ARBA00023163"/>
    </source>
</evidence>
<feature type="DNA-binding region" description="OmpR/PhoB-type" evidence="5">
    <location>
        <begin position="1"/>
        <end position="102"/>
    </location>
</feature>